<evidence type="ECO:0000313" key="1">
    <source>
        <dbReference type="EMBL" id="MFC7392473.1"/>
    </source>
</evidence>
<name>A0ABW2PST8_9BACL</name>
<gene>
    <name evidence="1" type="ORF">ACFQRG_05700</name>
</gene>
<proteinExistence type="predicted"/>
<sequence length="50" mass="5312">MNCPTCNGNGELECTKCKGEKHKKQGKSQSCQCYNGVVICPTCSGNGTIE</sequence>
<keyword evidence="2" id="KW-1185">Reference proteome</keyword>
<accession>A0ABW2PST8</accession>
<dbReference type="Proteomes" id="UP001596505">
    <property type="component" value="Unassembled WGS sequence"/>
</dbReference>
<evidence type="ECO:0000313" key="2">
    <source>
        <dbReference type="Proteomes" id="UP001596505"/>
    </source>
</evidence>
<dbReference type="RefSeq" id="WP_380964618.1">
    <property type="nucleotide sequence ID" value="NZ_JBHTCO010000004.1"/>
</dbReference>
<comment type="caution">
    <text evidence="1">The sequence shown here is derived from an EMBL/GenBank/DDBJ whole genome shotgun (WGS) entry which is preliminary data.</text>
</comment>
<dbReference type="EMBL" id="JBHTCO010000004">
    <property type="protein sequence ID" value="MFC7392473.1"/>
    <property type="molecule type" value="Genomic_DNA"/>
</dbReference>
<reference evidence="2" key="1">
    <citation type="journal article" date="2019" name="Int. J. Syst. Evol. Microbiol.">
        <title>The Global Catalogue of Microorganisms (GCM) 10K type strain sequencing project: providing services to taxonomists for standard genome sequencing and annotation.</title>
        <authorList>
            <consortium name="The Broad Institute Genomics Platform"/>
            <consortium name="The Broad Institute Genome Sequencing Center for Infectious Disease"/>
            <person name="Wu L."/>
            <person name="Ma J."/>
        </authorList>
    </citation>
    <scope>NUCLEOTIDE SEQUENCE [LARGE SCALE GENOMIC DNA]</scope>
    <source>
        <strain evidence="2">CGMCC 1.16305</strain>
    </source>
</reference>
<organism evidence="1 2">
    <name type="scientific">Scopulibacillus cellulosilyticus</name>
    <dbReference type="NCBI Taxonomy" id="2665665"/>
    <lineage>
        <taxon>Bacteria</taxon>
        <taxon>Bacillati</taxon>
        <taxon>Bacillota</taxon>
        <taxon>Bacilli</taxon>
        <taxon>Bacillales</taxon>
        <taxon>Sporolactobacillaceae</taxon>
        <taxon>Scopulibacillus</taxon>
    </lineage>
</organism>
<protein>
    <submittedName>
        <fullName evidence="1">Uncharacterized protein</fullName>
    </submittedName>
</protein>